<comment type="caution">
    <text evidence="1">The sequence shown here is derived from an EMBL/GenBank/DDBJ whole genome shotgun (WGS) entry which is preliminary data.</text>
</comment>
<accession>A0A3S3R0C0</accession>
<protein>
    <submittedName>
        <fullName evidence="1">Uncharacterized protein</fullName>
    </submittedName>
</protein>
<dbReference type="Proteomes" id="UP000287563">
    <property type="component" value="Unassembled WGS sequence"/>
</dbReference>
<name>A0A3S3R0C0_9GAMM</name>
<gene>
    <name evidence="1" type="ORF">EDI28_13985</name>
</gene>
<organism evidence="1 2">
    <name type="scientific">Photobacterium chitinilyticum</name>
    <dbReference type="NCBI Taxonomy" id="2485123"/>
    <lineage>
        <taxon>Bacteria</taxon>
        <taxon>Pseudomonadati</taxon>
        <taxon>Pseudomonadota</taxon>
        <taxon>Gammaproteobacteria</taxon>
        <taxon>Vibrionales</taxon>
        <taxon>Vibrionaceae</taxon>
        <taxon>Photobacterium</taxon>
    </lineage>
</organism>
<evidence type="ECO:0000313" key="2">
    <source>
        <dbReference type="Proteomes" id="UP000287563"/>
    </source>
</evidence>
<dbReference type="AlphaFoldDB" id="A0A3S3R0C0"/>
<proteinExistence type="predicted"/>
<reference evidence="1 2" key="1">
    <citation type="submission" date="2018-11" db="EMBL/GenBank/DDBJ databases">
        <title>Photobacterium sp. BEI247 sp. nov., a marine bacterium isolated from Yongle Blue Hole in the South China Sea.</title>
        <authorList>
            <person name="Wang X."/>
        </authorList>
    </citation>
    <scope>NUCLEOTIDE SEQUENCE [LARGE SCALE GENOMIC DNA]</scope>
    <source>
        <strain evidence="2">BEI247</strain>
    </source>
</reference>
<evidence type="ECO:0000313" key="1">
    <source>
        <dbReference type="EMBL" id="RWX54852.1"/>
    </source>
</evidence>
<keyword evidence="2" id="KW-1185">Reference proteome</keyword>
<dbReference type="OrthoDB" id="5895577at2"/>
<dbReference type="RefSeq" id="WP_128784477.1">
    <property type="nucleotide sequence ID" value="NZ_RJLM01000005.1"/>
</dbReference>
<sequence>MTLFGTFRPVYETHAVKPHLRDISMFVTLNGAKLYPREQFNKNGDIHPYLAPRLNLIKVIKRHNAVKWFLTPTTYQVWNYKVLPEYKELIDKRLNHHLKALELFEQSHNYLTASPESLLKQNDNGKLFNMFCDYMCTFNEVSIESREIPTTEWAAWFAEVSRIYQQTEEYKEKQRQHKAAIADCNIIKDDYDEENDVFYNRHHQERG</sequence>
<dbReference type="EMBL" id="RJLM01000005">
    <property type="protein sequence ID" value="RWX54852.1"/>
    <property type="molecule type" value="Genomic_DNA"/>
</dbReference>